<feature type="compositionally biased region" description="Basic and acidic residues" evidence="1">
    <location>
        <begin position="256"/>
        <end position="265"/>
    </location>
</feature>
<dbReference type="Gene3D" id="3.40.50.11960">
    <property type="match status" value="1"/>
</dbReference>
<feature type="compositionally biased region" description="Gly residues" evidence="1">
    <location>
        <begin position="229"/>
        <end position="239"/>
    </location>
</feature>
<evidence type="ECO:0000313" key="3">
    <source>
        <dbReference type="Proteomes" id="UP001628179"/>
    </source>
</evidence>
<gene>
    <name evidence="2" type="ORF">MFIFM68171_04649</name>
</gene>
<feature type="region of interest" description="Disordered" evidence="1">
    <location>
        <begin position="332"/>
        <end position="358"/>
    </location>
</feature>
<dbReference type="PANTHER" id="PTHR14659:SF1">
    <property type="entry name" value="ALPHA- AND GAMMA-ADAPTIN-BINDING PROTEIN P34"/>
    <property type="match status" value="1"/>
</dbReference>
<dbReference type="GeneID" id="98175392"/>
<name>A0ABQ0G9K2_9PEZI</name>
<dbReference type="RefSeq" id="XP_070916170.1">
    <property type="nucleotide sequence ID" value="XM_071060069.1"/>
</dbReference>
<dbReference type="PANTHER" id="PTHR14659">
    <property type="entry name" value="ALPHA- AND GAMMA-ADAPTIN-BINDING PROTEIN P34"/>
    <property type="match status" value="1"/>
</dbReference>
<dbReference type="Pfam" id="PF10199">
    <property type="entry name" value="Adaptin_binding"/>
    <property type="match status" value="1"/>
</dbReference>
<dbReference type="InterPro" id="IPR019341">
    <property type="entry name" value="Alpha/Gamma-adaptin-bd_p34"/>
</dbReference>
<accession>A0ABQ0G9K2</accession>
<feature type="compositionally biased region" description="Acidic residues" evidence="1">
    <location>
        <begin position="266"/>
        <end position="276"/>
    </location>
</feature>
<organism evidence="2 3">
    <name type="scientific">Madurella fahalii</name>
    <dbReference type="NCBI Taxonomy" id="1157608"/>
    <lineage>
        <taxon>Eukaryota</taxon>
        <taxon>Fungi</taxon>
        <taxon>Dikarya</taxon>
        <taxon>Ascomycota</taxon>
        <taxon>Pezizomycotina</taxon>
        <taxon>Sordariomycetes</taxon>
        <taxon>Sordariomycetidae</taxon>
        <taxon>Sordariales</taxon>
        <taxon>Sordariales incertae sedis</taxon>
        <taxon>Madurella</taxon>
    </lineage>
</organism>
<reference evidence="2 3" key="1">
    <citation type="submission" date="2024-09" db="EMBL/GenBank/DDBJ databases">
        <title>Itraconazole resistance in Madurella fahalii resulting from another homologue of gene encoding cytochrome P450 14-alpha sterol demethylase (CYP51).</title>
        <authorList>
            <person name="Yoshioka I."/>
            <person name="Fahal A.H."/>
            <person name="Kaneko S."/>
            <person name="Yaguchi T."/>
        </authorList>
    </citation>
    <scope>NUCLEOTIDE SEQUENCE [LARGE SCALE GENOMIC DNA]</scope>
    <source>
        <strain evidence="2 3">IFM 68171</strain>
    </source>
</reference>
<evidence type="ECO:0000256" key="1">
    <source>
        <dbReference type="SAM" id="MobiDB-lite"/>
    </source>
</evidence>
<protein>
    <recommendedName>
        <fullName evidence="4">Alpha and gamma adaptin binding protein p34</fullName>
    </recommendedName>
</protein>
<proteinExistence type="predicted"/>
<feature type="region of interest" description="Disordered" evidence="1">
    <location>
        <begin position="294"/>
        <end position="315"/>
    </location>
</feature>
<evidence type="ECO:0008006" key="4">
    <source>
        <dbReference type="Google" id="ProtNLM"/>
    </source>
</evidence>
<feature type="compositionally biased region" description="Acidic residues" evidence="1">
    <location>
        <begin position="241"/>
        <end position="252"/>
    </location>
</feature>
<feature type="compositionally biased region" description="Acidic residues" evidence="1">
    <location>
        <begin position="306"/>
        <end position="315"/>
    </location>
</feature>
<sequence length="358" mass="38379">MSSEKPKTDISNPRRILAVSLVDSAQHLSDVIKDLTGTAPSQPSDPLDALAGTTHPLALRTAYYTATVPVWLDLVASPAEWAATFLSAEAREVLAVLGGVVVVFPLVSAAASSPVPRSSPPRSGRQAARELVEHVGRVVKEGLGGWEWDGVSLAVGVGVGAGDDDNGDDDGGGGEEMDEWEDWCAEWGMEFVYLSPKGRSREADVLRNEFGEKMGLARIREALEANDWSGGGGGGGVDGALGDDDDGEEEEQGAVKGKEKQKKEEGEEDYEFDPESLDFGFDREDFVGLKKAIWAGGSGGTGEGSKDDDEEKLDEEEVRKLERMMLKLQAVRDASTGLPEEQRKRMAKQAVGEVMKEL</sequence>
<dbReference type="Proteomes" id="UP001628179">
    <property type="component" value="Unassembled WGS sequence"/>
</dbReference>
<evidence type="ECO:0000313" key="2">
    <source>
        <dbReference type="EMBL" id="GAB1314439.1"/>
    </source>
</evidence>
<keyword evidence="3" id="KW-1185">Reference proteome</keyword>
<feature type="region of interest" description="Disordered" evidence="1">
    <location>
        <begin position="226"/>
        <end position="278"/>
    </location>
</feature>
<dbReference type="EMBL" id="BAAFSV010000002">
    <property type="protein sequence ID" value="GAB1314439.1"/>
    <property type="molecule type" value="Genomic_DNA"/>
</dbReference>
<comment type="caution">
    <text evidence="2">The sequence shown here is derived from an EMBL/GenBank/DDBJ whole genome shotgun (WGS) entry which is preliminary data.</text>
</comment>